<proteinExistence type="predicted"/>
<dbReference type="AlphaFoldDB" id="A0A849KGY2"/>
<name>A0A849KGY2_9BURK</name>
<dbReference type="RefSeq" id="WP_171558523.1">
    <property type="nucleotide sequence ID" value="NZ_JABFCS010000001.1"/>
</dbReference>
<feature type="compositionally biased region" description="Basic and acidic residues" evidence="1">
    <location>
        <begin position="186"/>
        <end position="207"/>
    </location>
</feature>
<keyword evidence="3" id="KW-1185">Reference proteome</keyword>
<sequence>MHTAICAFDDKSRARDAVDTLVRAGFPRDDLHIEHREDRHAATGADSNDRWDGMEREVAVDRHVLESFGNFFARLFSRDDGRSHVDTYARHVQRGGYVVVVDTRDAAEADRARAMLHDMQAGDLTIVDRRDQQPLRDIVGLRGDGTGTAGMVERGREPYEGGSSASLGERERAMASNAISPTTGPDLREPELDRAPGLRYADKDKPL</sequence>
<reference evidence="2 3" key="2">
    <citation type="submission" date="2020-06" db="EMBL/GenBank/DDBJ databases">
        <title>Ramlibacter rhizophilus sp. nov., isolated from rhizosphere soil of national flower Mugunghwa from South Korea.</title>
        <authorList>
            <person name="Zheng-Fei Y."/>
            <person name="Huan T."/>
        </authorList>
    </citation>
    <scope>NUCLEOTIDE SEQUENCE [LARGE SCALE GENOMIC DNA]</scope>
    <source>
        <strain evidence="2 3">B156</strain>
    </source>
</reference>
<feature type="region of interest" description="Disordered" evidence="1">
    <location>
        <begin position="138"/>
        <end position="207"/>
    </location>
</feature>
<comment type="caution">
    <text evidence="2">The sequence shown here is derived from an EMBL/GenBank/DDBJ whole genome shotgun (WGS) entry which is preliminary data.</text>
</comment>
<organism evidence="2 3">
    <name type="scientific">Ramlibacter montanisoli</name>
    <dbReference type="NCBI Taxonomy" id="2732512"/>
    <lineage>
        <taxon>Bacteria</taxon>
        <taxon>Pseudomonadati</taxon>
        <taxon>Pseudomonadota</taxon>
        <taxon>Betaproteobacteria</taxon>
        <taxon>Burkholderiales</taxon>
        <taxon>Comamonadaceae</taxon>
        <taxon>Ramlibacter</taxon>
    </lineage>
</organism>
<evidence type="ECO:0000313" key="2">
    <source>
        <dbReference type="EMBL" id="NNU43373.1"/>
    </source>
</evidence>
<dbReference type="Proteomes" id="UP000552954">
    <property type="component" value="Unassembled WGS sequence"/>
</dbReference>
<evidence type="ECO:0000313" key="3">
    <source>
        <dbReference type="Proteomes" id="UP000552954"/>
    </source>
</evidence>
<accession>A0A849KGY2</accession>
<reference evidence="2 3" key="1">
    <citation type="submission" date="2020-05" db="EMBL/GenBank/DDBJ databases">
        <authorList>
            <person name="Khan S.A."/>
            <person name="Jeon C.O."/>
            <person name="Chun B.H."/>
        </authorList>
    </citation>
    <scope>NUCLEOTIDE SEQUENCE [LARGE SCALE GENOMIC DNA]</scope>
    <source>
        <strain evidence="2 3">B156</strain>
    </source>
</reference>
<gene>
    <name evidence="2" type="ORF">HK415_09725</name>
</gene>
<dbReference type="EMBL" id="JABFCS010000001">
    <property type="protein sequence ID" value="NNU43373.1"/>
    <property type="molecule type" value="Genomic_DNA"/>
</dbReference>
<evidence type="ECO:0000256" key="1">
    <source>
        <dbReference type="SAM" id="MobiDB-lite"/>
    </source>
</evidence>
<protein>
    <submittedName>
        <fullName evidence="2">Uncharacterized protein</fullName>
    </submittedName>
</protein>